<proteinExistence type="predicted"/>
<feature type="chain" id="PRO_5047140257" description="Peptidase E" evidence="1">
    <location>
        <begin position="24"/>
        <end position="167"/>
    </location>
</feature>
<organism evidence="2 3">
    <name type="scientific">Patiriisocius hiemis</name>
    <dbReference type="NCBI Taxonomy" id="3075604"/>
    <lineage>
        <taxon>Bacteria</taxon>
        <taxon>Pseudomonadati</taxon>
        <taxon>Bacteroidota</taxon>
        <taxon>Flavobacteriia</taxon>
        <taxon>Flavobacteriales</taxon>
        <taxon>Flavobacteriaceae</taxon>
        <taxon>Patiriisocius</taxon>
    </lineage>
</organism>
<comment type="caution">
    <text evidence="2">The sequence shown here is derived from an EMBL/GenBank/DDBJ whole genome shotgun (WGS) entry which is preliminary data.</text>
</comment>
<sequence length="167" mass="19669">MKLYKVASLLLLCCLFTSFTTHKFYVSTTNLEYVPEEKSVQIITKIFIDDVENAIKERYGVETSLDTNKETEADRNFLKKYILQKLQVKVNDKEQDMNYIGIEYDIDIVKAYIEIEGVRNLKTLEIENTVLMDMFEEQQNIIHIKTPEMRRSIILEKENPKGLLNFD</sequence>
<accession>A0ABU2YF82</accession>
<keyword evidence="3" id="KW-1185">Reference proteome</keyword>
<name>A0ABU2YF82_9FLAO</name>
<evidence type="ECO:0008006" key="4">
    <source>
        <dbReference type="Google" id="ProtNLM"/>
    </source>
</evidence>
<gene>
    <name evidence="2" type="ORF">RM538_11025</name>
</gene>
<evidence type="ECO:0000256" key="1">
    <source>
        <dbReference type="SAM" id="SignalP"/>
    </source>
</evidence>
<dbReference type="Pfam" id="PF20420">
    <property type="entry name" value="DUF6702"/>
    <property type="match status" value="1"/>
</dbReference>
<evidence type="ECO:0000313" key="3">
    <source>
        <dbReference type="Proteomes" id="UP001254488"/>
    </source>
</evidence>
<dbReference type="EMBL" id="JAVRHZ010000007">
    <property type="protein sequence ID" value="MDT0556541.1"/>
    <property type="molecule type" value="Genomic_DNA"/>
</dbReference>
<dbReference type="RefSeq" id="WP_311333492.1">
    <property type="nucleotide sequence ID" value="NZ_JAVRHZ010000007.1"/>
</dbReference>
<dbReference type="Proteomes" id="UP001254488">
    <property type="component" value="Unassembled WGS sequence"/>
</dbReference>
<reference evidence="2 3" key="1">
    <citation type="submission" date="2023-09" db="EMBL/GenBank/DDBJ databases">
        <authorList>
            <person name="Rey-Velasco X."/>
        </authorList>
    </citation>
    <scope>NUCLEOTIDE SEQUENCE [LARGE SCALE GENOMIC DNA]</scope>
    <source>
        <strain evidence="2 3">W242</strain>
    </source>
</reference>
<dbReference type="InterPro" id="IPR046525">
    <property type="entry name" value="DUF6702"/>
</dbReference>
<keyword evidence="1" id="KW-0732">Signal</keyword>
<evidence type="ECO:0000313" key="2">
    <source>
        <dbReference type="EMBL" id="MDT0556541.1"/>
    </source>
</evidence>
<feature type="signal peptide" evidence="1">
    <location>
        <begin position="1"/>
        <end position="23"/>
    </location>
</feature>
<protein>
    <recommendedName>
        <fullName evidence="4">Peptidase E</fullName>
    </recommendedName>
</protein>